<dbReference type="SUPFAM" id="SSF52540">
    <property type="entry name" value="P-loop containing nucleoside triphosphate hydrolases"/>
    <property type="match status" value="2"/>
</dbReference>
<evidence type="ECO:0000313" key="8">
    <source>
        <dbReference type="Proteomes" id="UP000230750"/>
    </source>
</evidence>
<comment type="caution">
    <text evidence="7">The sequence shown here is derived from an EMBL/GenBank/DDBJ whole genome shotgun (WGS) entry which is preliminary data.</text>
</comment>
<evidence type="ECO:0000256" key="5">
    <source>
        <dbReference type="ARBA" id="ARBA00047984"/>
    </source>
</evidence>
<dbReference type="Proteomes" id="UP000230750">
    <property type="component" value="Unassembled WGS sequence"/>
</dbReference>
<dbReference type="GO" id="GO:0003724">
    <property type="term" value="F:RNA helicase activity"/>
    <property type="evidence" value="ECO:0007669"/>
    <property type="project" value="UniProtKB-EC"/>
</dbReference>
<keyword evidence="4" id="KW-0067">ATP-binding</keyword>
<dbReference type="InterPro" id="IPR050699">
    <property type="entry name" value="RNA-DNA_Helicase"/>
</dbReference>
<dbReference type="EMBL" id="MRZV01001115">
    <property type="protein sequence ID" value="PIK40498.1"/>
    <property type="molecule type" value="Genomic_DNA"/>
</dbReference>
<dbReference type="GO" id="GO:0055087">
    <property type="term" value="C:Ski complex"/>
    <property type="evidence" value="ECO:0007669"/>
    <property type="project" value="TreeGrafter"/>
</dbReference>
<dbReference type="PANTHER" id="PTHR12131:SF1">
    <property type="entry name" value="ATP-DEPENDENT RNA HELICASE SUPV3L1, MITOCHONDRIAL-RELATED"/>
    <property type="match status" value="1"/>
</dbReference>
<evidence type="ECO:0000259" key="6">
    <source>
        <dbReference type="PROSITE" id="PS51192"/>
    </source>
</evidence>
<evidence type="ECO:0000256" key="3">
    <source>
        <dbReference type="ARBA" id="ARBA00022806"/>
    </source>
</evidence>
<keyword evidence="8" id="KW-1185">Reference proteome</keyword>
<protein>
    <submittedName>
        <fullName evidence="7">Putative helicase SKI2W-like</fullName>
    </submittedName>
</protein>
<comment type="catalytic activity">
    <reaction evidence="5">
        <text>ATP + H2O = ADP + phosphate + H(+)</text>
        <dbReference type="Rhea" id="RHEA:13065"/>
        <dbReference type="ChEBI" id="CHEBI:15377"/>
        <dbReference type="ChEBI" id="CHEBI:15378"/>
        <dbReference type="ChEBI" id="CHEBI:30616"/>
        <dbReference type="ChEBI" id="CHEBI:43474"/>
        <dbReference type="ChEBI" id="CHEBI:456216"/>
        <dbReference type="EC" id="3.6.4.13"/>
    </reaction>
</comment>
<dbReference type="InterPro" id="IPR040801">
    <property type="entry name" value="Ski2_N"/>
</dbReference>
<evidence type="ECO:0000256" key="1">
    <source>
        <dbReference type="ARBA" id="ARBA00022741"/>
    </source>
</evidence>
<organism evidence="7 8">
    <name type="scientific">Stichopus japonicus</name>
    <name type="common">Sea cucumber</name>
    <dbReference type="NCBI Taxonomy" id="307972"/>
    <lineage>
        <taxon>Eukaryota</taxon>
        <taxon>Metazoa</taxon>
        <taxon>Echinodermata</taxon>
        <taxon>Eleutherozoa</taxon>
        <taxon>Echinozoa</taxon>
        <taxon>Holothuroidea</taxon>
        <taxon>Aspidochirotacea</taxon>
        <taxon>Aspidochirotida</taxon>
        <taxon>Stichopodidae</taxon>
        <taxon>Apostichopus</taxon>
    </lineage>
</organism>
<evidence type="ECO:0000313" key="7">
    <source>
        <dbReference type="EMBL" id="PIK40498.1"/>
    </source>
</evidence>
<dbReference type="Pfam" id="PF00270">
    <property type="entry name" value="DEAD"/>
    <property type="match status" value="1"/>
</dbReference>
<keyword evidence="2" id="KW-0378">Hydrolase</keyword>
<reference evidence="7 8" key="1">
    <citation type="journal article" date="2017" name="PLoS Biol.">
        <title>The sea cucumber genome provides insights into morphological evolution and visceral regeneration.</title>
        <authorList>
            <person name="Zhang X."/>
            <person name="Sun L."/>
            <person name="Yuan J."/>
            <person name="Sun Y."/>
            <person name="Gao Y."/>
            <person name="Zhang L."/>
            <person name="Li S."/>
            <person name="Dai H."/>
            <person name="Hamel J.F."/>
            <person name="Liu C."/>
            <person name="Yu Y."/>
            <person name="Liu S."/>
            <person name="Lin W."/>
            <person name="Guo K."/>
            <person name="Jin S."/>
            <person name="Xu P."/>
            <person name="Storey K.B."/>
            <person name="Huan P."/>
            <person name="Zhang T."/>
            <person name="Zhou Y."/>
            <person name="Zhang J."/>
            <person name="Lin C."/>
            <person name="Li X."/>
            <person name="Xing L."/>
            <person name="Huo D."/>
            <person name="Sun M."/>
            <person name="Wang L."/>
            <person name="Mercier A."/>
            <person name="Li F."/>
            <person name="Yang H."/>
            <person name="Xiang J."/>
        </authorList>
    </citation>
    <scope>NUCLEOTIDE SEQUENCE [LARGE SCALE GENOMIC DNA]</scope>
    <source>
        <strain evidence="7">Shaxun</strain>
        <tissue evidence="7">Muscle</tissue>
    </source>
</reference>
<dbReference type="Gene3D" id="3.40.50.300">
    <property type="entry name" value="P-loop containing nucleotide triphosphate hydrolases"/>
    <property type="match status" value="3"/>
</dbReference>
<dbReference type="InterPro" id="IPR014001">
    <property type="entry name" value="Helicase_ATP-bd"/>
</dbReference>
<gene>
    <name evidence="7" type="ORF">BSL78_22659</name>
</gene>
<sequence length="677" mass="76200">MLSNVRISELEKVETEVQQPENDGVNFDIIQKGTTNLAEIVSVPKSSQPPLISTLLNGLPPILPDISQSVEALLTDLESLPIHDLQKAQRWWPRKPNPESLYHMPSLAVDMTLQVERHLTTGELIDFKEVQLENSGSTSKNSFSLARQPGPPAEFVRGSLTNYPFQPGGFDTVVPDENDSKEMPSAMNFETDLLKIPPGLDCGMTFEDEGVPLPFKWDHSQVSDGQENSNVINLADLFSGQDDIDFLDEEQDEDVTGEDQENVVKEDDDTNLEEIPSLANEFEVLSISETPSKGLTSERKEKWAVEIDVSVPVNDFHRKIPNMAYQWHFELDTFQKQAIMRLEDHDSVFVDTPTSAGKTVVAEYAIALALRNMTRVVYTSPIKALSNQKFRDFKKAFKDVGLLTGDVQINPNAACLIMTTEILRSILYNGADLVRDLEWVIFDEVHYMNASISIDRSRGVVWEEVLILLPDHVNIILLSATIPNTMEFAEWVGRIKKKKIYVISTLKRPVPLEHYLYTGNSSKTSEELFMIIDSQKNFITKGYNLAMDAKKQRETKASGYGAKGFRDGNSKTDRNDIRSVVHMLKKTDKLPVVCFTFSKKKCDYNAESLFSLDLTPQKKRTKYTYSSRNVLQGLKGTDKQLPQILFATETFAMGVNMPARTVVFDSISKHDGTSHAN</sequence>
<dbReference type="FunFam" id="3.40.50.300:FF:000354">
    <property type="entry name" value="ATP-dependent RNA helicase SKI2"/>
    <property type="match status" value="1"/>
</dbReference>
<feature type="domain" description="Helicase ATP-binding" evidence="6">
    <location>
        <begin position="339"/>
        <end position="500"/>
    </location>
</feature>
<dbReference type="PROSITE" id="PS51192">
    <property type="entry name" value="HELICASE_ATP_BIND_1"/>
    <property type="match status" value="1"/>
</dbReference>
<dbReference type="AlphaFoldDB" id="A0A2G8JXN0"/>
<dbReference type="STRING" id="307972.A0A2G8JXN0"/>
<proteinExistence type="predicted"/>
<dbReference type="Pfam" id="PF17911">
    <property type="entry name" value="Ski2_N"/>
    <property type="match status" value="1"/>
</dbReference>
<dbReference type="GO" id="GO:0016787">
    <property type="term" value="F:hydrolase activity"/>
    <property type="evidence" value="ECO:0007669"/>
    <property type="project" value="UniProtKB-KW"/>
</dbReference>
<accession>A0A2G8JXN0</accession>
<keyword evidence="3 7" id="KW-0347">Helicase</keyword>
<evidence type="ECO:0000256" key="4">
    <source>
        <dbReference type="ARBA" id="ARBA00022840"/>
    </source>
</evidence>
<dbReference type="GO" id="GO:0005524">
    <property type="term" value="F:ATP binding"/>
    <property type="evidence" value="ECO:0007669"/>
    <property type="project" value="UniProtKB-KW"/>
</dbReference>
<dbReference type="SMART" id="SM00487">
    <property type="entry name" value="DEXDc"/>
    <property type="match status" value="1"/>
</dbReference>
<dbReference type="InterPro" id="IPR027417">
    <property type="entry name" value="P-loop_NTPase"/>
</dbReference>
<keyword evidence="1" id="KW-0547">Nucleotide-binding</keyword>
<dbReference type="OrthoDB" id="64767at2759"/>
<dbReference type="GO" id="GO:0003676">
    <property type="term" value="F:nucleic acid binding"/>
    <property type="evidence" value="ECO:0007669"/>
    <property type="project" value="InterPro"/>
</dbReference>
<dbReference type="PANTHER" id="PTHR12131">
    <property type="entry name" value="ATP-DEPENDENT RNA AND DNA HELICASE"/>
    <property type="match status" value="1"/>
</dbReference>
<dbReference type="GO" id="GO:0070478">
    <property type="term" value="P:nuclear-transcribed mRNA catabolic process, 3'-5' exonucleolytic nonsense-mediated decay"/>
    <property type="evidence" value="ECO:0007669"/>
    <property type="project" value="TreeGrafter"/>
</dbReference>
<name>A0A2G8JXN0_STIJA</name>
<dbReference type="InterPro" id="IPR011545">
    <property type="entry name" value="DEAD/DEAH_box_helicase_dom"/>
</dbReference>
<evidence type="ECO:0000256" key="2">
    <source>
        <dbReference type="ARBA" id="ARBA00022801"/>
    </source>
</evidence>